<dbReference type="Proteomes" id="UP001056429">
    <property type="component" value="Unassembled WGS sequence"/>
</dbReference>
<evidence type="ECO:0000313" key="2">
    <source>
        <dbReference type="EMBL" id="MCM1988447.1"/>
    </source>
</evidence>
<dbReference type="AlphaFoldDB" id="A0A9J6NVD2"/>
<keyword evidence="1" id="KW-1133">Transmembrane helix</keyword>
<keyword evidence="1" id="KW-0472">Membrane</keyword>
<dbReference type="EMBL" id="JAGSOJ010000001">
    <property type="protein sequence ID" value="MCM1988447.1"/>
    <property type="molecule type" value="Genomic_DNA"/>
</dbReference>
<dbReference type="InterPro" id="IPR007404">
    <property type="entry name" value="YdjM-like"/>
</dbReference>
<dbReference type="InterPro" id="IPR016956">
    <property type="entry name" value="YdjM"/>
</dbReference>
<keyword evidence="1" id="KW-0812">Transmembrane</keyword>
<keyword evidence="2" id="KW-0378">Hydrolase</keyword>
<feature type="transmembrane region" description="Helical" evidence="1">
    <location>
        <begin position="63"/>
        <end position="81"/>
    </location>
</feature>
<feature type="transmembrane region" description="Helical" evidence="1">
    <location>
        <begin position="179"/>
        <end position="196"/>
    </location>
</feature>
<evidence type="ECO:0000313" key="3">
    <source>
        <dbReference type="Proteomes" id="UP001056429"/>
    </source>
</evidence>
<dbReference type="PANTHER" id="PTHR35531">
    <property type="entry name" value="INNER MEMBRANE PROTEIN YBCI-RELATED"/>
    <property type="match status" value="1"/>
</dbReference>
<dbReference type="GO" id="GO:0016787">
    <property type="term" value="F:hydrolase activity"/>
    <property type="evidence" value="ECO:0007669"/>
    <property type="project" value="UniProtKB-KW"/>
</dbReference>
<protein>
    <submittedName>
        <fullName evidence="2">Metal-dependent hydrolase</fullName>
    </submittedName>
</protein>
<dbReference type="RefSeq" id="WP_250857314.1">
    <property type="nucleotide sequence ID" value="NZ_JAGSOJ010000001.1"/>
</dbReference>
<name>A0A9J6NVD2_9CLOT</name>
<feature type="transmembrane region" description="Helical" evidence="1">
    <location>
        <begin position="105"/>
        <end position="123"/>
    </location>
</feature>
<dbReference type="Pfam" id="PF04307">
    <property type="entry name" value="YdjM"/>
    <property type="match status" value="1"/>
</dbReference>
<accession>A0A9J6NVD2</accession>
<reference evidence="2" key="1">
    <citation type="journal article" date="2021" name="mSystems">
        <title>Bacteria and Archaea Synergistically Convert Glycine Betaine to Biogenic Methane in the Formosa Cold Seep of the South China Sea.</title>
        <authorList>
            <person name="Li L."/>
            <person name="Zhang W."/>
            <person name="Zhang S."/>
            <person name="Song L."/>
            <person name="Sun Q."/>
            <person name="Zhang H."/>
            <person name="Xiang H."/>
            <person name="Dong X."/>
        </authorList>
    </citation>
    <scope>NUCLEOTIDE SEQUENCE</scope>
    <source>
        <strain evidence="2">ZWT</strain>
    </source>
</reference>
<dbReference type="PIRSF" id="PIRSF030780">
    <property type="entry name" value="Md_memb_hyd_prd"/>
    <property type="match status" value="1"/>
</dbReference>
<organism evidence="2 3">
    <name type="scientific">Oceanirhabdus seepicola</name>
    <dbReference type="NCBI Taxonomy" id="2828781"/>
    <lineage>
        <taxon>Bacteria</taxon>
        <taxon>Bacillati</taxon>
        <taxon>Bacillota</taxon>
        <taxon>Clostridia</taxon>
        <taxon>Eubacteriales</taxon>
        <taxon>Clostridiaceae</taxon>
        <taxon>Oceanirhabdus</taxon>
    </lineage>
</organism>
<sequence length="199" mass="22077">MRGITHAGVGATAYIAASGLMQRDFSIFELVFVVGASLLPDIDHPKSKASKYVLPVKSKEGKRAFFVCLGIAVLLFDYLYVGENALKALGALLIMIGFTSHRNGITHSLVGMMLFMFVVHYTGTKYEYKYLTQLFAIGYGSHLFTDSFTKAGLPLFYPITKKKFKGIITYRVGSKVGDFIEMVILLLCVVYIIYTLPTI</sequence>
<gene>
    <name evidence="2" type="ORF">KDK92_01760</name>
</gene>
<dbReference type="PANTHER" id="PTHR35531:SF1">
    <property type="entry name" value="INNER MEMBRANE PROTEIN YBCI-RELATED"/>
    <property type="match status" value="1"/>
</dbReference>
<evidence type="ECO:0000256" key="1">
    <source>
        <dbReference type="SAM" id="Phobius"/>
    </source>
</evidence>
<proteinExistence type="predicted"/>
<comment type="caution">
    <text evidence="2">The sequence shown here is derived from an EMBL/GenBank/DDBJ whole genome shotgun (WGS) entry which is preliminary data.</text>
</comment>
<reference evidence="2" key="2">
    <citation type="submission" date="2021-04" db="EMBL/GenBank/DDBJ databases">
        <authorList>
            <person name="Dong X."/>
        </authorList>
    </citation>
    <scope>NUCLEOTIDE SEQUENCE</scope>
    <source>
        <strain evidence="2">ZWT</strain>
    </source>
</reference>
<keyword evidence="3" id="KW-1185">Reference proteome</keyword>